<dbReference type="AlphaFoldDB" id="A0A931B1D5"/>
<dbReference type="Gene3D" id="1.50.10.20">
    <property type="match status" value="1"/>
</dbReference>
<evidence type="ECO:0000313" key="2">
    <source>
        <dbReference type="Proteomes" id="UP000657385"/>
    </source>
</evidence>
<name>A0A931B1D5_9ACTN</name>
<accession>A0A931B1D5</accession>
<proteinExistence type="predicted"/>
<evidence type="ECO:0000313" key="1">
    <source>
        <dbReference type="EMBL" id="MBF9069385.1"/>
    </source>
</evidence>
<comment type="caution">
    <text evidence="1">The sequence shown here is derived from an EMBL/GenBank/DDBJ whole genome shotgun (WGS) entry which is preliminary data.</text>
</comment>
<dbReference type="Proteomes" id="UP000657385">
    <property type="component" value="Unassembled WGS sequence"/>
</dbReference>
<keyword evidence="2" id="KW-1185">Reference proteome</keyword>
<sequence length="417" mass="45742">MVGGNVSRLAYLSCVLPGVLDRGVLLRFAPLRLALVSAVIVLATAGTAAAATPAATPHPDNRGDAKSRAASAYQALNTYLAVDDGSGLYHEQYPVQSTDNAYSYEWSFSQAHVATLDLATVDPRYRSALAQRAAAQEHYWKPSGGTTGLPGYASYPVAPYGGGGDFFYDDNDWVGLEKVQSYLTSGDPASLARAEQIFTLVESGWDTDPTHADPGGVFWTQASWSHDRNTVSTMPAAELGLRLYQITHKAEYLQWALRMYQWTNTYLQSPSGLYWDHMDLTGTVDPTMWSYNQGVPVGVNVLLYQVTGDPSYLREAQRIADATYTYYVTGGRLAGQPIYFNSIMFKNLLLLESVTGEDRYDQAMAAYADQVWSTQRDPATGLVQLDSSGTTQLLQQSAFVQIYAALAMHRSDWSALY</sequence>
<dbReference type="SUPFAM" id="SSF48208">
    <property type="entry name" value="Six-hairpin glycosidases"/>
    <property type="match status" value="1"/>
</dbReference>
<dbReference type="PANTHER" id="PTHR47791">
    <property type="entry name" value="MEIOTICALLY UP-REGULATED GENE 191 PROTEIN"/>
    <property type="match status" value="1"/>
</dbReference>
<dbReference type="InterPro" id="IPR053169">
    <property type="entry name" value="MUG_Protein"/>
</dbReference>
<gene>
    <name evidence="1" type="ORF">I2501_15280</name>
</gene>
<dbReference type="InterPro" id="IPR014512">
    <property type="entry name" value="O_gly_hydro"/>
</dbReference>
<dbReference type="EMBL" id="JADPRT010000005">
    <property type="protein sequence ID" value="MBF9069385.1"/>
    <property type="molecule type" value="Genomic_DNA"/>
</dbReference>
<dbReference type="PIRSF" id="PIRSF021505">
    <property type="entry name" value="O_gly_hdrol"/>
    <property type="match status" value="1"/>
</dbReference>
<dbReference type="Pfam" id="PF03663">
    <property type="entry name" value="Glyco_hydro_76"/>
    <property type="match status" value="1"/>
</dbReference>
<organism evidence="1 2">
    <name type="scientific">Streptacidiphilus fuscans</name>
    <dbReference type="NCBI Taxonomy" id="2789292"/>
    <lineage>
        <taxon>Bacteria</taxon>
        <taxon>Bacillati</taxon>
        <taxon>Actinomycetota</taxon>
        <taxon>Actinomycetes</taxon>
        <taxon>Kitasatosporales</taxon>
        <taxon>Streptomycetaceae</taxon>
        <taxon>Streptacidiphilus</taxon>
    </lineage>
</organism>
<dbReference type="PANTHER" id="PTHR47791:SF4">
    <property type="entry name" value="(PUTATIVE SECRETED PROTEIN)-RELATED"/>
    <property type="match status" value="1"/>
</dbReference>
<dbReference type="GO" id="GO:0005975">
    <property type="term" value="P:carbohydrate metabolic process"/>
    <property type="evidence" value="ECO:0007669"/>
    <property type="project" value="InterPro"/>
</dbReference>
<protein>
    <submittedName>
        <fullName evidence="1">AGE family epimerase/isomerase</fullName>
    </submittedName>
</protein>
<dbReference type="InterPro" id="IPR005198">
    <property type="entry name" value="Glyco_hydro_76"/>
</dbReference>
<reference evidence="1" key="1">
    <citation type="submission" date="2020-11" db="EMBL/GenBank/DDBJ databases">
        <title>Isolation and identification of active actinomycetes.</title>
        <authorList>
            <person name="Yu B."/>
        </authorList>
    </citation>
    <scope>NUCLEOTIDE SEQUENCE</scope>
    <source>
        <strain evidence="1">NEAU-YB345</strain>
    </source>
</reference>
<dbReference type="InterPro" id="IPR008928">
    <property type="entry name" value="6-hairpin_glycosidase_sf"/>
</dbReference>